<dbReference type="STRING" id="416943.SAMN05445871_5297"/>
<keyword evidence="9" id="KW-0406">Ion transport</keyword>
<dbReference type="EMBL" id="FOAJ01000006">
    <property type="protein sequence ID" value="SEL29087.1"/>
    <property type="molecule type" value="Genomic_DNA"/>
</dbReference>
<organism evidence="12 13">
    <name type="scientific">Paraburkholderia caballeronis</name>
    <dbReference type="NCBI Taxonomy" id="416943"/>
    <lineage>
        <taxon>Bacteria</taxon>
        <taxon>Pseudomonadati</taxon>
        <taxon>Pseudomonadota</taxon>
        <taxon>Betaproteobacteria</taxon>
        <taxon>Burkholderiales</taxon>
        <taxon>Burkholderiaceae</taxon>
        <taxon>Paraburkholderia</taxon>
    </lineage>
</organism>
<dbReference type="InterPro" id="IPR045861">
    <property type="entry name" value="CorA_cytoplasmic_dom"/>
</dbReference>
<dbReference type="CDD" id="cd12834">
    <property type="entry name" value="ZntB_u1"/>
    <property type="match status" value="1"/>
</dbReference>
<dbReference type="GO" id="GO:0050897">
    <property type="term" value="F:cobalt ion binding"/>
    <property type="evidence" value="ECO:0007669"/>
    <property type="project" value="TreeGrafter"/>
</dbReference>
<dbReference type="GO" id="GO:0005886">
    <property type="term" value="C:plasma membrane"/>
    <property type="evidence" value="ECO:0007669"/>
    <property type="project" value="UniProtKB-SubCell"/>
</dbReference>
<dbReference type="Pfam" id="PF01544">
    <property type="entry name" value="CorA"/>
    <property type="match status" value="1"/>
</dbReference>
<evidence type="ECO:0000256" key="4">
    <source>
        <dbReference type="ARBA" id="ARBA00022475"/>
    </source>
</evidence>
<keyword evidence="7" id="KW-0862">Zinc</keyword>
<evidence type="ECO:0000256" key="1">
    <source>
        <dbReference type="ARBA" id="ARBA00004651"/>
    </source>
</evidence>
<keyword evidence="5" id="KW-0997">Cell inner membrane</keyword>
<dbReference type="OrthoDB" id="9803484at2"/>
<evidence type="ECO:0000256" key="6">
    <source>
        <dbReference type="ARBA" id="ARBA00022692"/>
    </source>
</evidence>
<dbReference type="InterPro" id="IPR002523">
    <property type="entry name" value="MgTranspt_CorA/ZnTranspt_ZntB"/>
</dbReference>
<sequence>MNLSSTITAYGADMSGLICGFRFAPGKPGMPVSASDVVDALRGSAPGSHGGSDEEFFWLHFNLAHAASEHWMRTHLELPDSFFEALVEGSHSTRIEQLDGALLAVINDVMFDFELIPSQIATLWAYTHRRILVTARLKPLRSIDKLRGFVRDGETFRSPAELLVHLMRDQADLMVQIVRRTSIDVDQAEDQFLASKTHASRHALSTMRRMLVRLQRMLAPEPGSVFRLLARPPQWLHTHDVQDLRESTEEFSLVLGDMAGLVERIKLLQEEIAARLEEQNNRTLFTLTLVTVLALPINIVAGFFGMNVGGIPFAENRHGFWLMVVLVAGFTALAGWWAFRRRGVR</sequence>
<evidence type="ECO:0000256" key="3">
    <source>
        <dbReference type="ARBA" id="ARBA00022448"/>
    </source>
</evidence>
<evidence type="ECO:0000313" key="13">
    <source>
        <dbReference type="Proteomes" id="UP000199120"/>
    </source>
</evidence>
<dbReference type="Gene3D" id="3.30.460.20">
    <property type="entry name" value="CorA soluble domain-like"/>
    <property type="match status" value="1"/>
</dbReference>
<dbReference type="Gene3D" id="1.20.58.340">
    <property type="entry name" value="Magnesium transport protein CorA, transmembrane region"/>
    <property type="match status" value="2"/>
</dbReference>
<feature type="transmembrane region" description="Helical" evidence="11">
    <location>
        <begin position="318"/>
        <end position="339"/>
    </location>
</feature>
<keyword evidence="4" id="KW-1003">Cell membrane</keyword>
<evidence type="ECO:0000256" key="5">
    <source>
        <dbReference type="ARBA" id="ARBA00022519"/>
    </source>
</evidence>
<reference evidence="13" key="1">
    <citation type="submission" date="2016-10" db="EMBL/GenBank/DDBJ databases">
        <authorList>
            <person name="Varghese N."/>
            <person name="Submissions S."/>
        </authorList>
    </citation>
    <scope>NUCLEOTIDE SEQUENCE [LARGE SCALE GENOMIC DNA]</scope>
    <source>
        <strain evidence="13">LMG 26416</strain>
    </source>
</reference>
<evidence type="ECO:0000256" key="10">
    <source>
        <dbReference type="ARBA" id="ARBA00023136"/>
    </source>
</evidence>
<keyword evidence="13" id="KW-1185">Reference proteome</keyword>
<comment type="similarity">
    <text evidence="2">Belongs to the CorA metal ion transporter (MIT) (TC 1.A.35) family.</text>
</comment>
<dbReference type="AlphaFoldDB" id="A0A1H7P1Z2"/>
<comment type="subcellular location">
    <subcellularLocation>
        <location evidence="1">Cell membrane</location>
        <topology evidence="1">Multi-pass membrane protein</topology>
    </subcellularLocation>
</comment>
<dbReference type="PANTHER" id="PTHR46494">
    <property type="entry name" value="CORA FAMILY METAL ION TRANSPORTER (EUROFUNG)"/>
    <property type="match status" value="1"/>
</dbReference>
<name>A0A1H7P1Z2_9BURK</name>
<evidence type="ECO:0000256" key="8">
    <source>
        <dbReference type="ARBA" id="ARBA00022989"/>
    </source>
</evidence>
<proteinExistence type="inferred from homology"/>
<gene>
    <name evidence="12" type="ORF">SAMN05192542_106165</name>
</gene>
<keyword evidence="10 11" id="KW-0472">Membrane</keyword>
<accession>A0A1H7P1Z2</accession>
<keyword evidence="8 11" id="KW-1133">Transmembrane helix</keyword>
<dbReference type="InterPro" id="IPR045863">
    <property type="entry name" value="CorA_TM1_TM2"/>
</dbReference>
<dbReference type="GO" id="GO:0015095">
    <property type="term" value="F:magnesium ion transmembrane transporter activity"/>
    <property type="evidence" value="ECO:0007669"/>
    <property type="project" value="TreeGrafter"/>
</dbReference>
<dbReference type="GO" id="GO:0000287">
    <property type="term" value="F:magnesium ion binding"/>
    <property type="evidence" value="ECO:0007669"/>
    <property type="project" value="TreeGrafter"/>
</dbReference>
<keyword evidence="6 11" id="KW-0812">Transmembrane</keyword>
<dbReference type="PANTHER" id="PTHR46494:SF3">
    <property type="entry name" value="ZINC TRANSPORT PROTEIN ZNTB"/>
    <property type="match status" value="1"/>
</dbReference>
<protein>
    <submittedName>
        <fullName evidence="12">Zinc transporter</fullName>
    </submittedName>
</protein>
<keyword evidence="3" id="KW-0813">Transport</keyword>
<feature type="transmembrane region" description="Helical" evidence="11">
    <location>
        <begin position="284"/>
        <end position="306"/>
    </location>
</feature>
<dbReference type="SUPFAM" id="SSF143865">
    <property type="entry name" value="CorA soluble domain-like"/>
    <property type="match status" value="1"/>
</dbReference>
<evidence type="ECO:0000313" key="12">
    <source>
        <dbReference type="EMBL" id="SEL29087.1"/>
    </source>
</evidence>
<evidence type="ECO:0000256" key="11">
    <source>
        <dbReference type="SAM" id="Phobius"/>
    </source>
</evidence>
<evidence type="ECO:0000256" key="7">
    <source>
        <dbReference type="ARBA" id="ARBA00022833"/>
    </source>
</evidence>
<dbReference type="Proteomes" id="UP000199120">
    <property type="component" value="Unassembled WGS sequence"/>
</dbReference>
<evidence type="ECO:0000256" key="9">
    <source>
        <dbReference type="ARBA" id="ARBA00023065"/>
    </source>
</evidence>
<evidence type="ECO:0000256" key="2">
    <source>
        <dbReference type="ARBA" id="ARBA00009765"/>
    </source>
</evidence>
<dbReference type="RefSeq" id="WP_090550759.1">
    <property type="nucleotide sequence ID" value="NZ_FNSR01000002.1"/>
</dbReference>
<dbReference type="GO" id="GO:0015087">
    <property type="term" value="F:cobalt ion transmembrane transporter activity"/>
    <property type="evidence" value="ECO:0007669"/>
    <property type="project" value="TreeGrafter"/>
</dbReference>
<dbReference type="SUPFAM" id="SSF144083">
    <property type="entry name" value="Magnesium transport protein CorA, transmembrane region"/>
    <property type="match status" value="1"/>
</dbReference>